<keyword evidence="2" id="KW-0472">Membrane</keyword>
<feature type="transmembrane region" description="Helical" evidence="2">
    <location>
        <begin position="12"/>
        <end position="29"/>
    </location>
</feature>
<feature type="region of interest" description="Disordered" evidence="1">
    <location>
        <begin position="40"/>
        <end position="92"/>
    </location>
</feature>
<keyword evidence="2" id="KW-0812">Transmembrane</keyword>
<protein>
    <recommendedName>
        <fullName evidence="5">LapA family protein</fullName>
    </recommendedName>
</protein>
<comment type="caution">
    <text evidence="3">The sequence shown here is derived from an EMBL/GenBank/DDBJ whole genome shotgun (WGS) entry which is preliminary data.</text>
</comment>
<reference evidence="3" key="1">
    <citation type="submission" date="2022-05" db="EMBL/GenBank/DDBJ databases">
        <authorList>
            <person name="Jo J.-H."/>
            <person name="Im W.-T."/>
        </authorList>
    </citation>
    <scope>NUCLEOTIDE SEQUENCE</scope>
    <source>
        <strain evidence="3">SE220</strain>
    </source>
</reference>
<dbReference type="Proteomes" id="UP001165342">
    <property type="component" value="Unassembled WGS sequence"/>
</dbReference>
<name>A0ABT0RY40_9SPHN</name>
<keyword evidence="4" id="KW-1185">Reference proteome</keyword>
<keyword evidence="2" id="KW-1133">Transmembrane helix</keyword>
<dbReference type="RefSeq" id="WP_249829973.1">
    <property type="nucleotide sequence ID" value="NZ_JAMGBE010000001.1"/>
</dbReference>
<evidence type="ECO:0000256" key="2">
    <source>
        <dbReference type="SAM" id="Phobius"/>
    </source>
</evidence>
<evidence type="ECO:0000313" key="3">
    <source>
        <dbReference type="EMBL" id="MCL6728461.1"/>
    </source>
</evidence>
<gene>
    <name evidence="3" type="ORF">LZ538_00125</name>
</gene>
<evidence type="ECO:0000256" key="1">
    <source>
        <dbReference type="SAM" id="MobiDB-lite"/>
    </source>
</evidence>
<evidence type="ECO:0008006" key="5">
    <source>
        <dbReference type="Google" id="ProtNLM"/>
    </source>
</evidence>
<organism evidence="3 4">
    <name type="scientific">Sphingomonas hankyongi</name>
    <dbReference type="NCBI Taxonomy" id="2908209"/>
    <lineage>
        <taxon>Bacteria</taxon>
        <taxon>Pseudomonadati</taxon>
        <taxon>Pseudomonadota</taxon>
        <taxon>Alphaproteobacteria</taxon>
        <taxon>Sphingomonadales</taxon>
        <taxon>Sphingomonadaceae</taxon>
        <taxon>Sphingomonas</taxon>
    </lineage>
</organism>
<proteinExistence type="predicted"/>
<dbReference type="EMBL" id="JAMGBE010000001">
    <property type="protein sequence ID" value="MCL6728461.1"/>
    <property type="molecule type" value="Genomic_DNA"/>
</dbReference>
<sequence>MGFTADPNQLVIAGLVFLLGLLIGIFLTAGGRRKWKTRYDSELQRRRDLEKAHEDREKHWSNQEKEWRERDSLRAAAIKDPREPGDGETRSL</sequence>
<evidence type="ECO:0000313" key="4">
    <source>
        <dbReference type="Proteomes" id="UP001165342"/>
    </source>
</evidence>
<accession>A0ABT0RY40</accession>